<accession>A0ABY6ZB12</accession>
<keyword evidence="2" id="KW-0663">Pyridoxal phosphate</keyword>
<dbReference type="Proteomes" id="UP001164761">
    <property type="component" value="Chromosome"/>
</dbReference>
<dbReference type="EMBL" id="CP104067">
    <property type="protein sequence ID" value="WAH40022.1"/>
    <property type="molecule type" value="Genomic_DNA"/>
</dbReference>
<dbReference type="InterPro" id="IPR036052">
    <property type="entry name" value="TrpB-like_PALP_sf"/>
</dbReference>
<dbReference type="InterPro" id="IPR001926">
    <property type="entry name" value="TrpB-like_PALP"/>
</dbReference>
<evidence type="ECO:0000256" key="1">
    <source>
        <dbReference type="ARBA" id="ARBA00001933"/>
    </source>
</evidence>
<evidence type="ECO:0000313" key="5">
    <source>
        <dbReference type="Proteomes" id="UP001164761"/>
    </source>
</evidence>
<dbReference type="Pfam" id="PF00291">
    <property type="entry name" value="PALP"/>
    <property type="match status" value="1"/>
</dbReference>
<sequence>MAILTGIHEVIGNTPIVELSRLTKGLTGRLLAKLEYLNPGFSKKDRAALQIINEAEGSGELSPGQTVVELTSGNMGTGLAIVCAVKGYPFVAVMSKGNSMERGRMMKALGAEVILVDQAPGSLPGLVSGEDLQLVEEVAQKITSERNAFRADQFLRRGNVHSHEYGTGLEIWEQTGGKIDVFLDLVGSGGTFTGCARTLKARGTSIRCYVVEPASAPYLAGKPIINPNHKIQGGGYSMDLPFLEEGLIDGYLQVSDDDAKAAARDLARKEGIFAGFSTGANIAAALRLLRTTEQGSTIVVTVNDSGLKYLSTDLFI</sequence>
<dbReference type="SUPFAM" id="SSF53686">
    <property type="entry name" value="Tryptophan synthase beta subunit-like PLP-dependent enzymes"/>
    <property type="match status" value="1"/>
</dbReference>
<keyword evidence="5" id="KW-1185">Reference proteome</keyword>
<comment type="cofactor">
    <cofactor evidence="1">
        <name>pyridoxal 5'-phosphate</name>
        <dbReference type="ChEBI" id="CHEBI:597326"/>
    </cofactor>
</comment>
<protein>
    <submittedName>
        <fullName evidence="4">Cysteine synthase family protein</fullName>
    </submittedName>
</protein>
<evidence type="ECO:0000259" key="3">
    <source>
        <dbReference type="Pfam" id="PF00291"/>
    </source>
</evidence>
<dbReference type="PANTHER" id="PTHR10314">
    <property type="entry name" value="CYSTATHIONINE BETA-SYNTHASE"/>
    <property type="match status" value="1"/>
</dbReference>
<proteinExistence type="predicted"/>
<evidence type="ECO:0000256" key="2">
    <source>
        <dbReference type="ARBA" id="ARBA00022898"/>
    </source>
</evidence>
<dbReference type="RefSeq" id="WP_268003920.1">
    <property type="nucleotide sequence ID" value="NZ_BSUT01000001.1"/>
</dbReference>
<name>A0ABY6ZB12_9BACL</name>
<gene>
    <name evidence="4" type="ORF">NZD89_16655</name>
</gene>
<evidence type="ECO:0000313" key="4">
    <source>
        <dbReference type="EMBL" id="WAH40022.1"/>
    </source>
</evidence>
<reference evidence="4" key="1">
    <citation type="submission" date="2022-08" db="EMBL/GenBank/DDBJ databases">
        <title>Alicyclobacillus fastidiosus DSM 17978, complete genome.</title>
        <authorList>
            <person name="Wang Q."/>
            <person name="Cai R."/>
            <person name="Wang Z."/>
        </authorList>
    </citation>
    <scope>NUCLEOTIDE SEQUENCE</scope>
    <source>
        <strain evidence="4">DSM 17978</strain>
    </source>
</reference>
<organism evidence="4 5">
    <name type="scientific">Alicyclobacillus fastidiosus</name>
    <dbReference type="NCBI Taxonomy" id="392011"/>
    <lineage>
        <taxon>Bacteria</taxon>
        <taxon>Bacillati</taxon>
        <taxon>Bacillota</taxon>
        <taxon>Bacilli</taxon>
        <taxon>Bacillales</taxon>
        <taxon>Alicyclobacillaceae</taxon>
        <taxon>Alicyclobacillus</taxon>
    </lineage>
</organism>
<dbReference type="CDD" id="cd01561">
    <property type="entry name" value="CBS_like"/>
    <property type="match status" value="1"/>
</dbReference>
<dbReference type="Gene3D" id="3.40.50.1100">
    <property type="match status" value="2"/>
</dbReference>
<dbReference type="InterPro" id="IPR050214">
    <property type="entry name" value="Cys_Synth/Cystath_Beta-Synth"/>
</dbReference>
<feature type="domain" description="Tryptophan synthase beta chain-like PALP" evidence="3">
    <location>
        <begin position="9"/>
        <end position="303"/>
    </location>
</feature>